<evidence type="ECO:0000256" key="1">
    <source>
        <dbReference type="SAM" id="MobiDB-lite"/>
    </source>
</evidence>
<sequence length="104" mass="11237">MACLPCPHGIAHGVELGQACPDPVHLPVAGNQLATLHWIVSSLDLITTCVKDCDRQNQTRGLRRYGTPFYRAGGPIEPDGVGPHRLTGYDAGAPRLDEQENVPR</sequence>
<proteinExistence type="predicted"/>
<feature type="compositionally biased region" description="Basic and acidic residues" evidence="1">
    <location>
        <begin position="95"/>
        <end position="104"/>
    </location>
</feature>
<accession>A0A0P0Z3D3</accession>
<organism evidence="2">
    <name type="scientific">Aureimonas frigidaquae</name>
    <dbReference type="NCBI Taxonomy" id="424757"/>
    <lineage>
        <taxon>Bacteria</taxon>
        <taxon>Pseudomonadati</taxon>
        <taxon>Pseudomonadota</taxon>
        <taxon>Alphaproteobacteria</taxon>
        <taxon>Hyphomicrobiales</taxon>
        <taxon>Aurantimonadaceae</taxon>
        <taxon>Aureimonas</taxon>
    </lineage>
</organism>
<reference evidence="2" key="1">
    <citation type="journal article" date="2015" name="Proc. Natl. Acad. Sci. U.S.A.">
        <title>Bacterial clade with the ribosomal RNA operon on a small plasmid rather than the chromosome.</title>
        <authorList>
            <person name="Anda M."/>
            <person name="Ohtsubo Y."/>
            <person name="Okubo T."/>
            <person name="Sugawara M."/>
            <person name="Nagata Y."/>
            <person name="Tsuda M."/>
            <person name="Minamisawa K."/>
            <person name="Mitsui H."/>
        </authorList>
    </citation>
    <scope>NUCLEOTIDE SEQUENCE</scope>
    <source>
        <strain evidence="2">JCM 14755</strain>
    </source>
</reference>
<name>A0A0P0Z3D3_9HYPH</name>
<protein>
    <submittedName>
        <fullName evidence="2">Uncharacterized protein</fullName>
    </submittedName>
</protein>
<dbReference type="EMBL" id="LC066377">
    <property type="protein sequence ID" value="BAT28416.1"/>
    <property type="molecule type" value="Genomic_DNA"/>
</dbReference>
<feature type="region of interest" description="Disordered" evidence="1">
    <location>
        <begin position="67"/>
        <end position="104"/>
    </location>
</feature>
<evidence type="ECO:0000313" key="2">
    <source>
        <dbReference type="EMBL" id="BAT28416.1"/>
    </source>
</evidence>
<dbReference type="AlphaFoldDB" id="A0A0P0Z3D3"/>